<feature type="region of interest" description="Disordered" evidence="1">
    <location>
        <begin position="1"/>
        <end position="41"/>
    </location>
</feature>
<dbReference type="RefSeq" id="WP_128082474.1">
    <property type="nucleotide sequence ID" value="NZ_CP049140.1"/>
</dbReference>
<keyword evidence="2" id="KW-0067">ATP-binding</keyword>
<evidence type="ECO:0000313" key="2">
    <source>
        <dbReference type="EMBL" id="QIE89490.1"/>
    </source>
</evidence>
<organism evidence="2 3">
    <name type="scientific">Pseudomonas nitroreducens</name>
    <dbReference type="NCBI Taxonomy" id="46680"/>
    <lineage>
        <taxon>Bacteria</taxon>
        <taxon>Pseudomonadati</taxon>
        <taxon>Pseudomonadota</taxon>
        <taxon>Gammaproteobacteria</taxon>
        <taxon>Pseudomonadales</taxon>
        <taxon>Pseudomonadaceae</taxon>
        <taxon>Pseudomonas</taxon>
    </lineage>
</organism>
<evidence type="ECO:0000256" key="1">
    <source>
        <dbReference type="SAM" id="MobiDB-lite"/>
    </source>
</evidence>
<dbReference type="GO" id="GO:0005524">
    <property type="term" value="F:ATP binding"/>
    <property type="evidence" value="ECO:0007669"/>
    <property type="project" value="UniProtKB-KW"/>
</dbReference>
<sequence length="356" mass="41181">MKKLALNYRERQKRIARDRDRARLRGRPEAESPRRRSKKASRPFDVYAPKFVSILDQGWHYEVMKFVRVLRKEAIRHSRIEINFKHTVQVHSCGMLLVLAETDRLVRALAGRCEISCTYPAEQKVEKVLQQIGFLKLLNKPHRLEITEDDRDVFHWKFASGTAVAPSEADPILKGIKDQIPKTFRKIVVGVEEAMDNAVHHGYLESREDRVSRLFPGCDERRWWLFAEVLDEWLHVVFCDLGIGISRSLPRSWSEEVGDIVRLTMSKGTRDVRMIARAFEVGRTRTKKGHRGKGLKNIAMAAKELGGVLTVHSNAGSMRYDYREDKHSQEPRSYRRSIMGTLVQWSIPLAKKQVGK</sequence>
<name>A0A6G6J354_PSENT</name>
<accession>A0A6G6J354</accession>
<dbReference type="InterPro" id="IPR036890">
    <property type="entry name" value="HATPase_C_sf"/>
</dbReference>
<evidence type="ECO:0000313" key="3">
    <source>
        <dbReference type="Proteomes" id="UP000501063"/>
    </source>
</evidence>
<dbReference type="Proteomes" id="UP000501063">
    <property type="component" value="Chromosome"/>
</dbReference>
<dbReference type="EMBL" id="CP049140">
    <property type="protein sequence ID" value="QIE89490.1"/>
    <property type="molecule type" value="Genomic_DNA"/>
</dbReference>
<reference evidence="2 3" key="1">
    <citation type="submission" date="2020-02" db="EMBL/GenBank/DDBJ databases">
        <title>Integrative conjugative elements (ICEs) and plasmids drive adaptation of Pseudomonas nitroreducens strain HBP1 to wastewater environment.</title>
        <authorList>
            <person name="Sentchilo V."/>
            <person name="Carraro N."/>
            <person name="Bertelli C."/>
            <person name="van der Meer J.R."/>
        </authorList>
    </citation>
    <scope>NUCLEOTIDE SEQUENCE [LARGE SCALE GENOMIC DNA]</scope>
    <source>
        <strain evidence="2 3">HBP1</strain>
    </source>
</reference>
<dbReference type="AlphaFoldDB" id="A0A6G6J354"/>
<keyword evidence="2" id="KW-0547">Nucleotide-binding</keyword>
<feature type="compositionally biased region" description="Basic and acidic residues" evidence="1">
    <location>
        <begin position="8"/>
        <end position="34"/>
    </location>
</feature>
<gene>
    <name evidence="2" type="ORF">G5B91_25795</name>
</gene>
<protein>
    <submittedName>
        <fullName evidence="2">ATP-binding protein</fullName>
    </submittedName>
</protein>
<proteinExistence type="predicted"/>
<dbReference type="KEGG" id="pnt:G5B91_25795"/>
<dbReference type="SUPFAM" id="SSF55874">
    <property type="entry name" value="ATPase domain of HSP90 chaperone/DNA topoisomerase II/histidine kinase"/>
    <property type="match status" value="1"/>
</dbReference>
<dbReference type="Gene3D" id="3.30.565.10">
    <property type="entry name" value="Histidine kinase-like ATPase, C-terminal domain"/>
    <property type="match status" value="1"/>
</dbReference>